<feature type="compositionally biased region" description="Basic and acidic residues" evidence="5">
    <location>
        <begin position="43"/>
        <end position="52"/>
    </location>
</feature>
<dbReference type="Gene3D" id="1.10.10.60">
    <property type="entry name" value="Homeodomain-like"/>
    <property type="match status" value="1"/>
</dbReference>
<dbReference type="InterPro" id="IPR009057">
    <property type="entry name" value="Homeodomain-like_sf"/>
</dbReference>
<dbReference type="GO" id="GO:0003677">
    <property type="term" value="F:DNA binding"/>
    <property type="evidence" value="ECO:0007669"/>
    <property type="project" value="UniProtKB-UniRule"/>
</dbReference>
<proteinExistence type="predicted"/>
<dbReference type="SUPFAM" id="SSF46689">
    <property type="entry name" value="Homeodomain-like"/>
    <property type="match status" value="1"/>
</dbReference>
<feature type="compositionally biased region" description="Pro residues" evidence="5">
    <location>
        <begin position="142"/>
        <end position="151"/>
    </location>
</feature>
<keyword evidence="8" id="KW-1185">Reference proteome</keyword>
<feature type="region of interest" description="Disordered" evidence="5">
    <location>
        <begin position="1"/>
        <end position="54"/>
    </location>
</feature>
<reference evidence="7 8" key="1">
    <citation type="submission" date="2018-08" db="EMBL/GenBank/DDBJ databases">
        <title>Aphanomyces genome sequencing and annotation.</title>
        <authorList>
            <person name="Minardi D."/>
            <person name="Oidtmann B."/>
            <person name="Van Der Giezen M."/>
            <person name="Studholme D.J."/>
        </authorList>
    </citation>
    <scope>NUCLEOTIDE SEQUENCE [LARGE SCALE GENOMIC DNA]</scope>
    <source>
        <strain evidence="7 8">NJM0002</strain>
    </source>
</reference>
<dbReference type="GO" id="GO:0005634">
    <property type="term" value="C:nucleus"/>
    <property type="evidence" value="ECO:0007669"/>
    <property type="project" value="UniProtKB-SubCell"/>
</dbReference>
<feature type="domain" description="Homeobox" evidence="6">
    <location>
        <begin position="43"/>
        <end position="108"/>
    </location>
</feature>
<comment type="subcellular location">
    <subcellularLocation>
        <location evidence="4">Nucleus</location>
    </subcellularLocation>
</comment>
<organism evidence="7 8">
    <name type="scientific">Aphanomyces invadans</name>
    <dbReference type="NCBI Taxonomy" id="157072"/>
    <lineage>
        <taxon>Eukaryota</taxon>
        <taxon>Sar</taxon>
        <taxon>Stramenopiles</taxon>
        <taxon>Oomycota</taxon>
        <taxon>Saprolegniomycetes</taxon>
        <taxon>Saprolegniales</taxon>
        <taxon>Verrucalvaceae</taxon>
        <taxon>Aphanomyces</taxon>
    </lineage>
</organism>
<evidence type="ECO:0000256" key="1">
    <source>
        <dbReference type="ARBA" id="ARBA00023125"/>
    </source>
</evidence>
<dbReference type="SMART" id="SM00389">
    <property type="entry name" value="HOX"/>
    <property type="match status" value="1"/>
</dbReference>
<keyword evidence="2 4" id="KW-0371">Homeobox</keyword>
<dbReference type="InterPro" id="IPR001356">
    <property type="entry name" value="HD"/>
</dbReference>
<dbReference type="Proteomes" id="UP000285060">
    <property type="component" value="Unassembled WGS sequence"/>
</dbReference>
<protein>
    <recommendedName>
        <fullName evidence="6">Homeobox domain-containing protein</fullName>
    </recommendedName>
</protein>
<evidence type="ECO:0000313" key="8">
    <source>
        <dbReference type="Proteomes" id="UP000285060"/>
    </source>
</evidence>
<feature type="compositionally biased region" description="Gly residues" evidence="5">
    <location>
        <begin position="1"/>
        <end position="12"/>
    </location>
</feature>
<evidence type="ECO:0000256" key="3">
    <source>
        <dbReference type="ARBA" id="ARBA00023242"/>
    </source>
</evidence>
<dbReference type="VEuPathDB" id="FungiDB:H310_00791"/>
<dbReference type="CDD" id="cd00086">
    <property type="entry name" value="homeodomain"/>
    <property type="match status" value="1"/>
</dbReference>
<evidence type="ECO:0000259" key="6">
    <source>
        <dbReference type="PROSITE" id="PS50071"/>
    </source>
</evidence>
<dbReference type="AlphaFoldDB" id="A0A3R6Z371"/>
<dbReference type="PANTHER" id="PTHR11850">
    <property type="entry name" value="HOMEOBOX PROTEIN TRANSCRIPTION FACTORS"/>
    <property type="match status" value="1"/>
</dbReference>
<feature type="DNA-binding region" description="Homeobox" evidence="4">
    <location>
        <begin position="45"/>
        <end position="109"/>
    </location>
</feature>
<gene>
    <name evidence="7" type="ORF">DYB32_001926</name>
</gene>
<feature type="compositionally biased region" description="Acidic residues" evidence="5">
    <location>
        <begin position="15"/>
        <end position="37"/>
    </location>
</feature>
<comment type="caution">
    <text evidence="7">The sequence shown here is derived from an EMBL/GenBank/DDBJ whole genome shotgun (WGS) entry which is preliminary data.</text>
</comment>
<feature type="region of interest" description="Disordered" evidence="5">
    <location>
        <begin position="141"/>
        <end position="199"/>
    </location>
</feature>
<dbReference type="InterPro" id="IPR050224">
    <property type="entry name" value="TALE_homeobox"/>
</dbReference>
<dbReference type="EMBL" id="QUSY01000097">
    <property type="protein sequence ID" value="RHY33039.1"/>
    <property type="molecule type" value="Genomic_DNA"/>
</dbReference>
<feature type="compositionally biased region" description="Polar residues" evidence="5">
    <location>
        <begin position="317"/>
        <end position="326"/>
    </location>
</feature>
<dbReference type="GO" id="GO:0006355">
    <property type="term" value="P:regulation of DNA-templated transcription"/>
    <property type="evidence" value="ECO:0007669"/>
    <property type="project" value="InterPro"/>
</dbReference>
<dbReference type="PROSITE" id="PS50071">
    <property type="entry name" value="HOMEOBOX_2"/>
    <property type="match status" value="1"/>
</dbReference>
<keyword evidence="3 4" id="KW-0539">Nucleus</keyword>
<dbReference type="InterPro" id="IPR008422">
    <property type="entry name" value="KN_HD"/>
</dbReference>
<evidence type="ECO:0000313" key="7">
    <source>
        <dbReference type="EMBL" id="RHY33039.1"/>
    </source>
</evidence>
<evidence type="ECO:0000256" key="5">
    <source>
        <dbReference type="SAM" id="MobiDB-lite"/>
    </source>
</evidence>
<feature type="region of interest" description="Disordered" evidence="5">
    <location>
        <begin position="310"/>
        <end position="356"/>
    </location>
</feature>
<keyword evidence="1 4" id="KW-0238">DNA-binding</keyword>
<evidence type="ECO:0000256" key="2">
    <source>
        <dbReference type="ARBA" id="ARBA00023155"/>
    </source>
</evidence>
<evidence type="ECO:0000256" key="4">
    <source>
        <dbReference type="PROSITE-ProRule" id="PRU00108"/>
    </source>
</evidence>
<accession>A0A3R6Z371</accession>
<dbReference type="Pfam" id="PF05920">
    <property type="entry name" value="Homeobox_KN"/>
    <property type="match status" value="1"/>
</dbReference>
<sequence length="356" mass="39442">MPTGGRHNGGSEGEQSSDEPDKEQGDENEDANDENIAPDETTGGDRKPRRELPPATVKILKDWMLSSEHIKHPYPTDDDKKKLLELTGINMKQLTNWFTNARKRIWKPMIRREHSRQLHSSLESHAASTDATYTYDLLRVPEAPPSQPFLPPRVESTKNDAAKTSPRQKRERPGGSSGNADGSDAQQGKDKRVRRSALLPPHVIKNIRNLIYKSDNDHAAARSEFKSDRVFHVNANLARPFDDGAAPFSHGQFPSPSHLTASMPRYPFPGTSLGAVVAPREGRSHTLDMGSFRRSRMNFQDVLNASTTPIAAPPTRMQWSTGQDCSSSRRETGTFSRPLPSLHTPSSSAGFPCGHL</sequence>
<name>A0A3R6Z371_9STRA</name>